<dbReference type="OrthoDB" id="9798098at2"/>
<keyword evidence="4" id="KW-0408">Iron</keyword>
<sequence>MKTALIVYCSPAGSTRHVAQVIGDRLEEEAVTVHRLDLAITKDPSRYVGLLKTAGADACLFVGSPVYRDMAIPPVMAFLEDLPEGIGCPAVPFITWGGASSGIALWQMGKALESKGCTLAGAAKVLGVHSMMWPSDNPVGQGHPDADDDRQIGRLIDRLTKTPADTLSFEVLDYQPAAVGAEGKKKLEQPWTIIPKTVDEEKCTQCAICKQVCPVGAVTLDPGPVFSDRCFDCFNCVRECPEDAIVPAVPLEKIDANIRKRVAKFDERPYTQIF</sequence>
<keyword evidence="3" id="KW-0479">Metal-binding</keyword>
<evidence type="ECO:0000256" key="4">
    <source>
        <dbReference type="ARBA" id="ARBA00023004"/>
    </source>
</evidence>
<dbReference type="GO" id="GO:0051539">
    <property type="term" value="F:4 iron, 4 sulfur cluster binding"/>
    <property type="evidence" value="ECO:0007669"/>
    <property type="project" value="UniProtKB-KW"/>
</dbReference>
<evidence type="ECO:0000256" key="5">
    <source>
        <dbReference type="ARBA" id="ARBA00023014"/>
    </source>
</evidence>
<evidence type="ECO:0000256" key="3">
    <source>
        <dbReference type="ARBA" id="ARBA00022723"/>
    </source>
</evidence>
<evidence type="ECO:0000259" key="7">
    <source>
        <dbReference type="PROSITE" id="PS51379"/>
    </source>
</evidence>
<dbReference type="PROSITE" id="PS50902">
    <property type="entry name" value="FLAVODOXIN_LIKE"/>
    <property type="match status" value="1"/>
</dbReference>
<dbReference type="PROSITE" id="PS00201">
    <property type="entry name" value="FLAVODOXIN"/>
    <property type="match status" value="1"/>
</dbReference>
<dbReference type="EMBL" id="AP021874">
    <property type="protein sequence ID" value="BBO69350.1"/>
    <property type="molecule type" value="Genomic_DNA"/>
</dbReference>
<comment type="cofactor">
    <cofactor evidence="1">
        <name>FMN</name>
        <dbReference type="ChEBI" id="CHEBI:58210"/>
    </cofactor>
</comment>
<evidence type="ECO:0000313" key="9">
    <source>
        <dbReference type="Proteomes" id="UP000427906"/>
    </source>
</evidence>
<feature type="domain" description="4Fe-4S ferredoxin-type" evidence="7">
    <location>
        <begin position="225"/>
        <end position="250"/>
    </location>
</feature>
<dbReference type="InterPro" id="IPR017896">
    <property type="entry name" value="4Fe4S_Fe-S-bd"/>
</dbReference>
<evidence type="ECO:0000259" key="6">
    <source>
        <dbReference type="PROSITE" id="PS50902"/>
    </source>
</evidence>
<gene>
    <name evidence="8" type="ORF">DSCA_32800</name>
</gene>
<dbReference type="PANTHER" id="PTHR43687:SF1">
    <property type="entry name" value="FERREDOXIN III"/>
    <property type="match status" value="1"/>
</dbReference>
<dbReference type="PROSITE" id="PS51379">
    <property type="entry name" value="4FE4S_FER_2"/>
    <property type="match status" value="2"/>
</dbReference>
<dbReference type="InterPro" id="IPR029039">
    <property type="entry name" value="Flavoprotein-like_sf"/>
</dbReference>
<evidence type="ECO:0000256" key="2">
    <source>
        <dbReference type="ARBA" id="ARBA00022485"/>
    </source>
</evidence>
<dbReference type="InterPro" id="IPR008254">
    <property type="entry name" value="Flavodoxin/NO_synth"/>
</dbReference>
<name>A0A5K7YM76_9BACT</name>
<dbReference type="KEGG" id="dalk:DSCA_32800"/>
<feature type="domain" description="Flavodoxin-like" evidence="6">
    <location>
        <begin position="4"/>
        <end position="160"/>
    </location>
</feature>
<dbReference type="Gene3D" id="3.30.70.20">
    <property type="match status" value="1"/>
</dbReference>
<keyword evidence="5" id="KW-0411">Iron-sulfur</keyword>
<evidence type="ECO:0000313" key="8">
    <source>
        <dbReference type="EMBL" id="BBO69350.1"/>
    </source>
</evidence>
<dbReference type="PROSITE" id="PS00198">
    <property type="entry name" value="4FE4S_FER_1"/>
    <property type="match status" value="2"/>
</dbReference>
<reference evidence="8 9" key="1">
    <citation type="submission" date="2019-11" db="EMBL/GenBank/DDBJ databases">
        <title>Comparative genomics of hydrocarbon-degrading Desulfosarcina strains.</title>
        <authorList>
            <person name="Watanabe M."/>
            <person name="Kojima H."/>
            <person name="Fukui M."/>
        </authorList>
    </citation>
    <scope>NUCLEOTIDE SEQUENCE [LARGE SCALE GENOMIC DNA]</scope>
    <source>
        <strain evidence="8 9">PL12</strain>
    </source>
</reference>
<keyword evidence="2" id="KW-0004">4Fe-4S</keyword>
<accession>A0A5K7YM76</accession>
<dbReference type="Gene3D" id="3.40.50.360">
    <property type="match status" value="1"/>
</dbReference>
<dbReference type="Pfam" id="PF13237">
    <property type="entry name" value="Fer4_10"/>
    <property type="match status" value="1"/>
</dbReference>
<dbReference type="Proteomes" id="UP000427906">
    <property type="component" value="Chromosome"/>
</dbReference>
<keyword evidence="9" id="KW-1185">Reference proteome</keyword>
<dbReference type="GO" id="GO:0010181">
    <property type="term" value="F:FMN binding"/>
    <property type="evidence" value="ECO:0007669"/>
    <property type="project" value="InterPro"/>
</dbReference>
<dbReference type="InterPro" id="IPR017900">
    <property type="entry name" value="4Fe4S_Fe_S_CS"/>
</dbReference>
<dbReference type="SUPFAM" id="SSF52218">
    <property type="entry name" value="Flavoproteins"/>
    <property type="match status" value="1"/>
</dbReference>
<dbReference type="InterPro" id="IPR047964">
    <property type="entry name" value="EFR1-like"/>
</dbReference>
<feature type="domain" description="4Fe-4S ferredoxin-type" evidence="7">
    <location>
        <begin position="194"/>
        <end position="223"/>
    </location>
</feature>
<dbReference type="PANTHER" id="PTHR43687">
    <property type="entry name" value="ADENYLYLSULFATE REDUCTASE, BETA SUBUNIT"/>
    <property type="match status" value="1"/>
</dbReference>
<proteinExistence type="predicted"/>
<evidence type="ECO:0000256" key="1">
    <source>
        <dbReference type="ARBA" id="ARBA00001917"/>
    </source>
</evidence>
<dbReference type="RefSeq" id="WP_155317399.1">
    <property type="nucleotide sequence ID" value="NZ_AP021874.1"/>
</dbReference>
<dbReference type="InterPro" id="IPR050572">
    <property type="entry name" value="Fe-S_Ferredoxin"/>
</dbReference>
<dbReference type="GO" id="GO:0009055">
    <property type="term" value="F:electron transfer activity"/>
    <property type="evidence" value="ECO:0007669"/>
    <property type="project" value="InterPro"/>
</dbReference>
<protein>
    <submittedName>
        <fullName evidence="8">(Fe-S)-binding protein</fullName>
    </submittedName>
</protein>
<dbReference type="SUPFAM" id="SSF54862">
    <property type="entry name" value="4Fe-4S ferredoxins"/>
    <property type="match status" value="1"/>
</dbReference>
<organism evidence="8 9">
    <name type="scientific">Desulfosarcina alkanivorans</name>
    <dbReference type="NCBI Taxonomy" id="571177"/>
    <lineage>
        <taxon>Bacteria</taxon>
        <taxon>Pseudomonadati</taxon>
        <taxon>Thermodesulfobacteriota</taxon>
        <taxon>Desulfobacteria</taxon>
        <taxon>Desulfobacterales</taxon>
        <taxon>Desulfosarcinaceae</taxon>
        <taxon>Desulfosarcina</taxon>
    </lineage>
</organism>
<dbReference type="GO" id="GO:0046872">
    <property type="term" value="F:metal ion binding"/>
    <property type="evidence" value="ECO:0007669"/>
    <property type="project" value="UniProtKB-KW"/>
</dbReference>
<dbReference type="InterPro" id="IPR001226">
    <property type="entry name" value="Flavodoxin_CS"/>
</dbReference>
<dbReference type="AlphaFoldDB" id="A0A5K7YM76"/>
<dbReference type="NCBIfam" id="NF038196">
    <property type="entry name" value="ferrodoxin_EFR1"/>
    <property type="match status" value="1"/>
</dbReference>